<accession>A0A8X6TYI6</accession>
<organism evidence="1 2">
    <name type="scientific">Nephila pilipes</name>
    <name type="common">Giant wood spider</name>
    <name type="synonym">Nephila maculata</name>
    <dbReference type="NCBI Taxonomy" id="299642"/>
    <lineage>
        <taxon>Eukaryota</taxon>
        <taxon>Metazoa</taxon>
        <taxon>Ecdysozoa</taxon>
        <taxon>Arthropoda</taxon>
        <taxon>Chelicerata</taxon>
        <taxon>Arachnida</taxon>
        <taxon>Araneae</taxon>
        <taxon>Araneomorphae</taxon>
        <taxon>Entelegynae</taxon>
        <taxon>Araneoidea</taxon>
        <taxon>Nephilidae</taxon>
        <taxon>Nephila</taxon>
    </lineage>
</organism>
<reference evidence="1" key="1">
    <citation type="submission" date="2020-08" db="EMBL/GenBank/DDBJ databases">
        <title>Multicomponent nature underlies the extraordinary mechanical properties of spider dragline silk.</title>
        <authorList>
            <person name="Kono N."/>
            <person name="Nakamura H."/>
            <person name="Mori M."/>
            <person name="Yoshida Y."/>
            <person name="Ohtoshi R."/>
            <person name="Malay A.D."/>
            <person name="Moran D.A.P."/>
            <person name="Tomita M."/>
            <person name="Numata K."/>
            <person name="Arakawa K."/>
        </authorList>
    </citation>
    <scope>NUCLEOTIDE SEQUENCE</scope>
</reference>
<evidence type="ECO:0000313" key="2">
    <source>
        <dbReference type="Proteomes" id="UP000887013"/>
    </source>
</evidence>
<sequence>MGKGLNETKLDKSPLIPSLLVSEVKINDFSILDSSAINDLGEKLSKRRARMLKQFEEEQSKEKDVIAEKIHFLLTRKKLQILKSGSTNYPDIV</sequence>
<gene>
    <name evidence="1" type="ORF">NPIL_335871</name>
</gene>
<proteinExistence type="predicted"/>
<keyword evidence="2" id="KW-1185">Reference proteome</keyword>
<evidence type="ECO:0000313" key="1">
    <source>
        <dbReference type="EMBL" id="GFT59998.1"/>
    </source>
</evidence>
<dbReference type="Proteomes" id="UP000887013">
    <property type="component" value="Unassembled WGS sequence"/>
</dbReference>
<comment type="caution">
    <text evidence="1">The sequence shown here is derived from an EMBL/GenBank/DDBJ whole genome shotgun (WGS) entry which is preliminary data.</text>
</comment>
<dbReference type="AlphaFoldDB" id="A0A8X6TYI6"/>
<protein>
    <submittedName>
        <fullName evidence="1">Uncharacterized protein</fullName>
    </submittedName>
</protein>
<dbReference type="EMBL" id="BMAW01067485">
    <property type="protein sequence ID" value="GFT59998.1"/>
    <property type="molecule type" value="Genomic_DNA"/>
</dbReference>
<name>A0A8X6TYI6_NEPPI</name>